<feature type="region of interest" description="Disordered" evidence="1">
    <location>
        <begin position="23"/>
        <end position="59"/>
    </location>
</feature>
<organism evidence="2 3">
    <name type="scientific">Actinokineospora alba</name>
    <dbReference type="NCBI Taxonomy" id="504798"/>
    <lineage>
        <taxon>Bacteria</taxon>
        <taxon>Bacillati</taxon>
        <taxon>Actinomycetota</taxon>
        <taxon>Actinomycetes</taxon>
        <taxon>Pseudonocardiales</taxon>
        <taxon>Pseudonocardiaceae</taxon>
        <taxon>Actinokineospora</taxon>
    </lineage>
</organism>
<dbReference type="EMBL" id="FNJB01000004">
    <property type="protein sequence ID" value="SDO62980.1"/>
    <property type="molecule type" value="Genomic_DNA"/>
</dbReference>
<dbReference type="AlphaFoldDB" id="A0A1H0L4U2"/>
<name>A0A1H0L4U2_9PSEU</name>
<sequence length="237" mass="25320">MSHTASADCTNWRESWPVIDSSSTCEAKASGASTPRSRGHRAIVQHPGSGDQGRRKGGRLFVRHPCPECTATSGEAASSSPGPRCSIRWLKALERERQDRGGKLLGRNLPVDAVPLDQRVDKPNRCRLTRSGSRVATQSTSSTACLTRVCGVSGDTSATLKSPHLGTTTTVHAGQKGDRGLVCHQHLDAAAHRIVQSFGGRPLCFRGDANRLAQLVASLVECLGRQLFPARHVTVDG</sequence>
<evidence type="ECO:0000256" key="1">
    <source>
        <dbReference type="SAM" id="MobiDB-lite"/>
    </source>
</evidence>
<feature type="compositionally biased region" description="Polar residues" evidence="1">
    <location>
        <begin position="23"/>
        <end position="36"/>
    </location>
</feature>
<protein>
    <submittedName>
        <fullName evidence="2">Uncharacterized protein</fullName>
    </submittedName>
</protein>
<gene>
    <name evidence="2" type="ORF">SAMN05192558_1045</name>
</gene>
<evidence type="ECO:0000313" key="3">
    <source>
        <dbReference type="Proteomes" id="UP000199651"/>
    </source>
</evidence>
<dbReference type="Proteomes" id="UP000199651">
    <property type="component" value="Unassembled WGS sequence"/>
</dbReference>
<accession>A0A1H0L4U2</accession>
<keyword evidence="3" id="KW-1185">Reference proteome</keyword>
<reference evidence="3" key="1">
    <citation type="submission" date="2016-10" db="EMBL/GenBank/DDBJ databases">
        <authorList>
            <person name="Varghese N."/>
            <person name="Submissions S."/>
        </authorList>
    </citation>
    <scope>NUCLEOTIDE SEQUENCE [LARGE SCALE GENOMIC DNA]</scope>
    <source>
        <strain evidence="3">IBRC-M 10655</strain>
    </source>
</reference>
<evidence type="ECO:0000313" key="2">
    <source>
        <dbReference type="EMBL" id="SDO62980.1"/>
    </source>
</evidence>
<dbReference type="STRING" id="504798.SAMN05421871_109294"/>
<proteinExistence type="predicted"/>